<dbReference type="InterPro" id="IPR011009">
    <property type="entry name" value="Kinase-like_dom_sf"/>
</dbReference>
<feature type="region of interest" description="Disordered" evidence="7">
    <location>
        <begin position="1121"/>
        <end position="1145"/>
    </location>
</feature>
<dbReference type="Gene3D" id="3.30.200.20">
    <property type="entry name" value="Phosphorylase Kinase, domain 1"/>
    <property type="match status" value="1"/>
</dbReference>
<dbReference type="InterPro" id="IPR001245">
    <property type="entry name" value="Ser-Thr/Tyr_kinase_cat_dom"/>
</dbReference>
<feature type="compositionally biased region" description="Polar residues" evidence="7">
    <location>
        <begin position="875"/>
        <end position="888"/>
    </location>
</feature>
<dbReference type="Proteomes" id="UP000708148">
    <property type="component" value="Unassembled WGS sequence"/>
</dbReference>
<feature type="signal peptide" evidence="8">
    <location>
        <begin position="1"/>
        <end position="32"/>
    </location>
</feature>
<dbReference type="OrthoDB" id="533232at2759"/>
<keyword evidence="1" id="KW-0723">Serine/threonine-protein kinase</keyword>
<dbReference type="PRINTS" id="PR00109">
    <property type="entry name" value="TYRKINASE"/>
</dbReference>
<organism evidence="10 11">
    <name type="scientific">Ostreobium quekettii</name>
    <dbReference type="NCBI Taxonomy" id="121088"/>
    <lineage>
        <taxon>Eukaryota</taxon>
        <taxon>Viridiplantae</taxon>
        <taxon>Chlorophyta</taxon>
        <taxon>core chlorophytes</taxon>
        <taxon>Ulvophyceae</taxon>
        <taxon>TCBD clade</taxon>
        <taxon>Bryopsidales</taxon>
        <taxon>Ostreobineae</taxon>
        <taxon>Ostreobiaceae</taxon>
        <taxon>Ostreobium</taxon>
    </lineage>
</organism>
<proteinExistence type="predicted"/>
<evidence type="ECO:0000313" key="11">
    <source>
        <dbReference type="Proteomes" id="UP000708148"/>
    </source>
</evidence>
<feature type="compositionally biased region" description="Pro residues" evidence="7">
    <location>
        <begin position="1014"/>
        <end position="1033"/>
    </location>
</feature>
<feature type="region of interest" description="Disordered" evidence="7">
    <location>
        <begin position="869"/>
        <end position="902"/>
    </location>
</feature>
<name>A0A8S1J2R7_9CHLO</name>
<dbReference type="GO" id="GO:0004674">
    <property type="term" value="F:protein serine/threonine kinase activity"/>
    <property type="evidence" value="ECO:0007669"/>
    <property type="project" value="UniProtKB-KW"/>
</dbReference>
<feature type="chain" id="PRO_5035879460" description="Protein kinase domain-containing protein" evidence="8">
    <location>
        <begin position="33"/>
        <end position="1290"/>
    </location>
</feature>
<dbReference type="SMART" id="SM00220">
    <property type="entry name" value="S_TKc"/>
    <property type="match status" value="1"/>
</dbReference>
<dbReference type="PROSITE" id="PS00108">
    <property type="entry name" value="PROTEIN_KINASE_ST"/>
    <property type="match status" value="1"/>
</dbReference>
<reference evidence="10" key="1">
    <citation type="submission" date="2020-12" db="EMBL/GenBank/DDBJ databases">
        <authorList>
            <person name="Iha C."/>
        </authorList>
    </citation>
    <scope>NUCLEOTIDE SEQUENCE</scope>
</reference>
<keyword evidence="8" id="KW-0732">Signal</keyword>
<keyword evidence="11" id="KW-1185">Reference proteome</keyword>
<feature type="binding site" evidence="6">
    <location>
        <position position="399"/>
    </location>
    <ligand>
        <name>ATP</name>
        <dbReference type="ChEBI" id="CHEBI:30616"/>
    </ligand>
</feature>
<dbReference type="EMBL" id="CAJHUC010001163">
    <property type="protein sequence ID" value="CAD7700036.1"/>
    <property type="molecule type" value="Genomic_DNA"/>
</dbReference>
<dbReference type="PROSITE" id="PS51257">
    <property type="entry name" value="PROKAR_LIPOPROTEIN"/>
    <property type="match status" value="1"/>
</dbReference>
<feature type="region of interest" description="Disordered" evidence="7">
    <location>
        <begin position="1002"/>
        <end position="1043"/>
    </location>
</feature>
<keyword evidence="4" id="KW-0418">Kinase</keyword>
<feature type="compositionally biased region" description="Low complexity" evidence="7">
    <location>
        <begin position="1133"/>
        <end position="1145"/>
    </location>
</feature>
<protein>
    <recommendedName>
        <fullName evidence="9">Protein kinase domain-containing protein</fullName>
    </recommendedName>
</protein>
<feature type="domain" description="Protein kinase" evidence="9">
    <location>
        <begin position="372"/>
        <end position="717"/>
    </location>
</feature>
<dbReference type="PROSITE" id="PS00107">
    <property type="entry name" value="PROTEIN_KINASE_ATP"/>
    <property type="match status" value="1"/>
</dbReference>
<dbReference type="InterPro" id="IPR017441">
    <property type="entry name" value="Protein_kinase_ATP_BS"/>
</dbReference>
<keyword evidence="3 6" id="KW-0547">Nucleotide-binding</keyword>
<dbReference type="InterPro" id="IPR008271">
    <property type="entry name" value="Ser/Thr_kinase_AS"/>
</dbReference>
<dbReference type="Gene3D" id="1.10.510.10">
    <property type="entry name" value="Transferase(Phosphotransferase) domain 1"/>
    <property type="match status" value="1"/>
</dbReference>
<dbReference type="PANTHER" id="PTHR44329">
    <property type="entry name" value="SERINE/THREONINE-PROTEIN KINASE TNNI3K-RELATED"/>
    <property type="match status" value="1"/>
</dbReference>
<dbReference type="InterPro" id="IPR051681">
    <property type="entry name" value="Ser/Thr_Kinases-Pseudokinases"/>
</dbReference>
<dbReference type="GO" id="GO:0005524">
    <property type="term" value="F:ATP binding"/>
    <property type="evidence" value="ECO:0007669"/>
    <property type="project" value="UniProtKB-UniRule"/>
</dbReference>
<keyword evidence="2" id="KW-0808">Transferase</keyword>
<keyword evidence="5 6" id="KW-0067">ATP-binding</keyword>
<evidence type="ECO:0000256" key="6">
    <source>
        <dbReference type="PROSITE-ProRule" id="PRU10141"/>
    </source>
</evidence>
<sequence>MRPCRFRIAKSGPMDGGMALWLGALILACALAAEGGGKRSSPSGAGLRISRSCDELLEAMTTTGGPADVTVLVEGTVDCSGPPPPAVNAVVNNKTLTIKPAAAGAPAMIDFGGMEGAIQLAGGARIVLRNLVLVQDAMGPDPIELRAFSASGANGGSGGRIHVDGCSILARACQAPPEADEQKVAAWNDAPAAAPPHRLPRGALAGSADRLSLGGPKIGAETVDQFGGKPLHLIVCDTAVACDVGDSPSPSLAPARHSDSRYVRHSDCQSPAKPEIKTARVPIAPSAVLVSAVSAMLFLGAGIRSRGRWMRRWAKSFGGFGCVSCRRCKYDGADGGMGGLDRNLEPLCMEVPYVNDPTMSVGSLEGMELSELQLGSPLGRGGFGRVYKAFHGDSVLAVKLIDHDSRTLADGRGEPLEALLSIQVDHPNVVKTYLKQTRGKHSVHGSSASTAPSWAPLRTSEAAREGPGTPGGSEVDGELDDLDDFSYMERNLRTSGQFGEDGDRYRTWIVMEYCDRGSLDRAIKDGIFFHDGDTRREPRFVSMLLTALDIASALAYLHSQKVVHGDLKAHNVLLKSTSADERGFFCKVGDFGLSRVILNNGTHIETFTCGTVRYMPPELLRDGLMTPAVDVYSFGMLLWEMVSGSRAFSGKHRNDIMVTVVDGRRPSIPSHCPTKFASLIRACWQQDNTRRPTFKKIVGQLQRLASTYSSPLTHNLIGMAIREEQQSVETWQGETREGRSSMDGGKARVVKAHEVQSQDPASPDRPLVASPPASSGSICSPPKNNPLWTGLPRKTEVLGNPLWGARSSPCSNPPQDPSHFSFWHMGSTPSQGKHPDPGSPGDSREEAGAHVIPMKRLPLKLPQRISADCPEPLLTSRSDSASELTSSSFRRDDPTEDATGGLIDLCPSSSASSVTVPVASSYGPGAAMPWRSVTPNYQHNVRLGNFRPRGNLDNMGLIKPRATAEAKPAVDAAKVAAVANPELSLWLTTSQGSGLGSFTALDPKAQAPLSPLSPQHPPMPSSPVPPATPPPLPNGARRSGGACAGPATHIPLLAISKITGGASEAVIKSPGYGPQGWEMQYTNGAEAVKADRHPRRPSWCTSLFDTSGSCSFRSAISATTEAGNASPGSLPWTPAASGTATPGTAKASAVGMDRFNYRLFTTDPGLGSARRDELEPGFEPLITQSDFGEIVPVAVVEGPAAKAPGPDAGGSRIPNVGNMGVASGTQSMLASGANSAMASGMTSGLASGGATGMSAMWETSDAAGELTTTQTSMLSELGPFNEVLQQWDTI</sequence>
<evidence type="ECO:0000256" key="2">
    <source>
        <dbReference type="ARBA" id="ARBA00022679"/>
    </source>
</evidence>
<evidence type="ECO:0000256" key="1">
    <source>
        <dbReference type="ARBA" id="ARBA00022527"/>
    </source>
</evidence>
<evidence type="ECO:0000256" key="3">
    <source>
        <dbReference type="ARBA" id="ARBA00022741"/>
    </source>
</evidence>
<evidence type="ECO:0000256" key="7">
    <source>
        <dbReference type="SAM" id="MobiDB-lite"/>
    </source>
</evidence>
<dbReference type="SUPFAM" id="SSF56112">
    <property type="entry name" value="Protein kinase-like (PK-like)"/>
    <property type="match status" value="1"/>
</dbReference>
<evidence type="ECO:0000313" key="10">
    <source>
        <dbReference type="EMBL" id="CAD7700036.1"/>
    </source>
</evidence>
<comment type="caution">
    <text evidence="10">The sequence shown here is derived from an EMBL/GenBank/DDBJ whole genome shotgun (WGS) entry which is preliminary data.</text>
</comment>
<feature type="region of interest" description="Disordered" evidence="7">
    <location>
        <begin position="440"/>
        <end position="480"/>
    </location>
</feature>
<dbReference type="PANTHER" id="PTHR44329:SF214">
    <property type="entry name" value="PROTEIN KINASE DOMAIN-CONTAINING PROTEIN"/>
    <property type="match status" value="1"/>
</dbReference>
<dbReference type="Pfam" id="PF07714">
    <property type="entry name" value="PK_Tyr_Ser-Thr"/>
    <property type="match status" value="1"/>
</dbReference>
<dbReference type="InterPro" id="IPR000719">
    <property type="entry name" value="Prot_kinase_dom"/>
</dbReference>
<accession>A0A8S1J2R7</accession>
<evidence type="ECO:0000256" key="8">
    <source>
        <dbReference type="SAM" id="SignalP"/>
    </source>
</evidence>
<feature type="region of interest" description="Disordered" evidence="7">
    <location>
        <begin position="727"/>
        <end position="847"/>
    </location>
</feature>
<dbReference type="PROSITE" id="PS50011">
    <property type="entry name" value="PROTEIN_KINASE_DOM"/>
    <property type="match status" value="1"/>
</dbReference>
<evidence type="ECO:0000259" key="9">
    <source>
        <dbReference type="PROSITE" id="PS50011"/>
    </source>
</evidence>
<evidence type="ECO:0000256" key="5">
    <source>
        <dbReference type="ARBA" id="ARBA00022840"/>
    </source>
</evidence>
<gene>
    <name evidence="10" type="ORF">OSTQU699_LOCUS5395</name>
</gene>
<evidence type="ECO:0000256" key="4">
    <source>
        <dbReference type="ARBA" id="ARBA00022777"/>
    </source>
</evidence>